<name>A0A4C1YPW1_EUMVA</name>
<organism evidence="1 2">
    <name type="scientific">Eumeta variegata</name>
    <name type="common">Bagworm moth</name>
    <name type="synonym">Eumeta japonica</name>
    <dbReference type="NCBI Taxonomy" id="151549"/>
    <lineage>
        <taxon>Eukaryota</taxon>
        <taxon>Metazoa</taxon>
        <taxon>Ecdysozoa</taxon>
        <taxon>Arthropoda</taxon>
        <taxon>Hexapoda</taxon>
        <taxon>Insecta</taxon>
        <taxon>Pterygota</taxon>
        <taxon>Neoptera</taxon>
        <taxon>Endopterygota</taxon>
        <taxon>Lepidoptera</taxon>
        <taxon>Glossata</taxon>
        <taxon>Ditrysia</taxon>
        <taxon>Tineoidea</taxon>
        <taxon>Psychidae</taxon>
        <taxon>Oiketicinae</taxon>
        <taxon>Eumeta</taxon>
    </lineage>
</organism>
<accession>A0A4C1YPW1</accession>
<gene>
    <name evidence="1" type="ORF">EVAR_52613_1</name>
</gene>
<dbReference type="AlphaFoldDB" id="A0A4C1YPW1"/>
<protein>
    <submittedName>
        <fullName evidence="1">Uncharacterized protein</fullName>
    </submittedName>
</protein>
<comment type="caution">
    <text evidence="1">The sequence shown here is derived from an EMBL/GenBank/DDBJ whole genome shotgun (WGS) entry which is preliminary data.</text>
</comment>
<reference evidence="1 2" key="1">
    <citation type="journal article" date="2019" name="Commun. Biol.">
        <title>The bagworm genome reveals a unique fibroin gene that provides high tensile strength.</title>
        <authorList>
            <person name="Kono N."/>
            <person name="Nakamura H."/>
            <person name="Ohtoshi R."/>
            <person name="Tomita M."/>
            <person name="Numata K."/>
            <person name="Arakawa K."/>
        </authorList>
    </citation>
    <scope>NUCLEOTIDE SEQUENCE [LARGE SCALE GENOMIC DNA]</scope>
</reference>
<keyword evidence="2" id="KW-1185">Reference proteome</keyword>
<sequence length="182" mass="20742">MFIRKPRGISSALPASWVGIGHLIEGEWADGRKNGVIEGGRWSSEIPFARRNARAESVSTRLYPVEVWYLTSPAGHCKLQVFNSVILLGFILHKRVLSFPYLGMTFRNLYILDLADEAIPRWLIAGWALLTHKCCQRLISKFALGSRPDRVTLKQRVISSNVATEVEEDEFNSRWERLPLSF</sequence>
<evidence type="ECO:0000313" key="2">
    <source>
        <dbReference type="Proteomes" id="UP000299102"/>
    </source>
</evidence>
<evidence type="ECO:0000313" key="1">
    <source>
        <dbReference type="EMBL" id="GBP76924.1"/>
    </source>
</evidence>
<dbReference type="OrthoDB" id="407558at2759"/>
<dbReference type="Proteomes" id="UP000299102">
    <property type="component" value="Unassembled WGS sequence"/>
</dbReference>
<proteinExistence type="predicted"/>
<dbReference type="EMBL" id="BGZK01001309">
    <property type="protein sequence ID" value="GBP76924.1"/>
    <property type="molecule type" value="Genomic_DNA"/>
</dbReference>